<dbReference type="EMBL" id="JPGK01000010">
    <property type="protein sequence ID" value="KGA92965.1"/>
    <property type="molecule type" value="Genomic_DNA"/>
</dbReference>
<dbReference type="AlphaFoldDB" id="A0A094W8Y5"/>
<comment type="caution">
    <text evidence="1">The sequence shown here is derived from an EMBL/GenBank/DDBJ whole genome shotgun (WGS) entry which is preliminary data.</text>
</comment>
<dbReference type="PATRIC" id="fig|178606.4.peg.2371"/>
<organism evidence="1 2">
    <name type="scientific">Leptospirillum ferriphilum</name>
    <dbReference type="NCBI Taxonomy" id="178606"/>
    <lineage>
        <taxon>Bacteria</taxon>
        <taxon>Pseudomonadati</taxon>
        <taxon>Nitrospirota</taxon>
        <taxon>Nitrospiria</taxon>
        <taxon>Nitrospirales</taxon>
        <taxon>Nitrospiraceae</taxon>
        <taxon>Leptospirillum</taxon>
    </lineage>
</organism>
<sequence>MGEGSSYRNGNMRKKSIEFRDGPICSVQIIFPGHMTLSTSISG</sequence>
<protein>
    <submittedName>
        <fullName evidence="1">Uncharacterized protein</fullName>
    </submittedName>
</protein>
<accession>A0A094W8Y5</accession>
<gene>
    <name evidence="1" type="ORF">LptCag_1342</name>
</gene>
<reference evidence="1 2" key="1">
    <citation type="submission" date="2014-06" db="EMBL/GenBank/DDBJ databases">
        <title>Draft genome sequence of iron oxidizing acidophile Leptospirillum ferriphilum DSM14647.</title>
        <authorList>
            <person name="Cardenas J.P."/>
            <person name="Lazcano M."/>
            <person name="Ossandon F.J."/>
            <person name="Corbett M."/>
            <person name="Holmes D.S."/>
            <person name="Watkin E."/>
        </authorList>
    </citation>
    <scope>NUCLEOTIDE SEQUENCE [LARGE SCALE GENOMIC DNA]</scope>
    <source>
        <strain evidence="1 2">DSM 14647</strain>
    </source>
</reference>
<evidence type="ECO:0000313" key="2">
    <source>
        <dbReference type="Proteomes" id="UP000029452"/>
    </source>
</evidence>
<dbReference type="Proteomes" id="UP000029452">
    <property type="component" value="Unassembled WGS sequence"/>
</dbReference>
<name>A0A094W8Y5_9BACT</name>
<evidence type="ECO:0000313" key="1">
    <source>
        <dbReference type="EMBL" id="KGA92965.1"/>
    </source>
</evidence>
<proteinExistence type="predicted"/>